<comment type="similarity">
    <text evidence="9">Belongs to the class I-like SAM-binding methyltransferase superfamily. Trm1 family.</text>
</comment>
<evidence type="ECO:0000256" key="10">
    <source>
        <dbReference type="SAM" id="MobiDB-lite"/>
    </source>
</evidence>
<dbReference type="SUPFAM" id="SSF53335">
    <property type="entry name" value="S-adenosyl-L-methionine-dependent methyltransferases"/>
    <property type="match status" value="1"/>
</dbReference>
<dbReference type="PANTHER" id="PTHR10631">
    <property type="entry name" value="N 2 ,N 2 -DIMETHYLGUANOSINE TRNA METHYLTRANSFERASE"/>
    <property type="match status" value="1"/>
</dbReference>
<evidence type="ECO:0000256" key="2">
    <source>
        <dbReference type="ARBA" id="ARBA00022603"/>
    </source>
</evidence>
<evidence type="ECO:0000256" key="1">
    <source>
        <dbReference type="ARBA" id="ARBA00022555"/>
    </source>
</evidence>
<evidence type="ECO:0000256" key="7">
    <source>
        <dbReference type="ARBA" id="ARBA00039099"/>
    </source>
</evidence>
<feature type="region of interest" description="Disordered" evidence="10">
    <location>
        <begin position="558"/>
        <end position="588"/>
    </location>
</feature>
<keyword evidence="3 9" id="KW-0808">Transferase</keyword>
<name>A0A6F9DUY9_9ASCI</name>
<keyword evidence="1 9" id="KW-0820">tRNA-binding</keyword>
<keyword evidence="6 9" id="KW-0694">RNA-binding</keyword>
<evidence type="ECO:0000256" key="6">
    <source>
        <dbReference type="ARBA" id="ARBA00022884"/>
    </source>
</evidence>
<dbReference type="GO" id="GO:0002940">
    <property type="term" value="P:tRNA N2-guanine methylation"/>
    <property type="evidence" value="ECO:0007669"/>
    <property type="project" value="TreeGrafter"/>
</dbReference>
<dbReference type="Pfam" id="PF02005">
    <property type="entry name" value="TRM"/>
    <property type="match status" value="1"/>
</dbReference>
<keyword evidence="4 9" id="KW-0949">S-adenosyl-L-methionine</keyword>
<protein>
    <recommendedName>
        <fullName evidence="7 9">tRNA (guanine(26)-N(2))-dimethyltransferase</fullName>
        <ecNumber evidence="7 9">2.1.1.216</ecNumber>
    </recommendedName>
</protein>
<dbReference type="Gene3D" id="3.40.50.150">
    <property type="entry name" value="Vaccinia Virus protein VP39"/>
    <property type="match status" value="1"/>
</dbReference>
<evidence type="ECO:0000256" key="3">
    <source>
        <dbReference type="ARBA" id="ARBA00022679"/>
    </source>
</evidence>
<dbReference type="InterPro" id="IPR029063">
    <property type="entry name" value="SAM-dependent_MTases_sf"/>
</dbReference>
<dbReference type="InterPro" id="IPR002905">
    <property type="entry name" value="Trm1"/>
</dbReference>
<dbReference type="FunFam" id="3.30.56.70:FF:000001">
    <property type="entry name" value="tRNA (guanine(26)-N(2))-dimethyltransferase"/>
    <property type="match status" value="1"/>
</dbReference>
<evidence type="ECO:0000256" key="5">
    <source>
        <dbReference type="ARBA" id="ARBA00022694"/>
    </source>
</evidence>
<proteinExistence type="evidence at transcript level"/>
<keyword evidence="2 9" id="KW-0489">Methyltransferase</keyword>
<feature type="compositionally biased region" description="Basic residues" evidence="10">
    <location>
        <begin position="564"/>
        <end position="573"/>
    </location>
</feature>
<evidence type="ECO:0000256" key="4">
    <source>
        <dbReference type="ARBA" id="ARBA00022691"/>
    </source>
</evidence>
<dbReference type="InterPro" id="IPR042296">
    <property type="entry name" value="tRNA_met_Trm1_C"/>
</dbReference>
<evidence type="ECO:0000256" key="8">
    <source>
        <dbReference type="ARBA" id="ARBA00051897"/>
    </source>
</evidence>
<evidence type="ECO:0000313" key="11">
    <source>
        <dbReference type="EMBL" id="CAB3267254.1"/>
    </source>
</evidence>
<dbReference type="Gene3D" id="3.30.56.70">
    <property type="entry name" value="N2,N2-dimethylguanosine tRNA methyltransferase, C-terminal domain"/>
    <property type="match status" value="1"/>
</dbReference>
<reference evidence="11" key="1">
    <citation type="submission" date="2020-04" db="EMBL/GenBank/DDBJ databases">
        <authorList>
            <person name="Neveu A P."/>
        </authorList>
    </citation>
    <scope>NUCLEOTIDE SEQUENCE</scope>
    <source>
        <tissue evidence="11">Whole embryo</tissue>
    </source>
</reference>
<dbReference type="PROSITE" id="PS51626">
    <property type="entry name" value="SAM_MT_TRM1"/>
    <property type="match status" value="1"/>
</dbReference>
<organism evidence="11">
    <name type="scientific">Phallusia mammillata</name>
    <dbReference type="NCBI Taxonomy" id="59560"/>
    <lineage>
        <taxon>Eukaryota</taxon>
        <taxon>Metazoa</taxon>
        <taxon>Chordata</taxon>
        <taxon>Tunicata</taxon>
        <taxon>Ascidiacea</taxon>
        <taxon>Phlebobranchia</taxon>
        <taxon>Ascidiidae</taxon>
        <taxon>Phallusia</taxon>
    </lineage>
</organism>
<comment type="catalytic activity">
    <reaction evidence="8 9">
        <text>guanosine(26) in tRNA + 2 S-adenosyl-L-methionine = N(2)-dimethylguanosine(26) in tRNA + 2 S-adenosyl-L-homocysteine + 2 H(+)</text>
        <dbReference type="Rhea" id="RHEA:43140"/>
        <dbReference type="Rhea" id="RHEA-COMP:10359"/>
        <dbReference type="Rhea" id="RHEA-COMP:10360"/>
        <dbReference type="ChEBI" id="CHEBI:15378"/>
        <dbReference type="ChEBI" id="CHEBI:57856"/>
        <dbReference type="ChEBI" id="CHEBI:59789"/>
        <dbReference type="ChEBI" id="CHEBI:74269"/>
        <dbReference type="ChEBI" id="CHEBI:74513"/>
        <dbReference type="EC" id="2.1.1.216"/>
    </reaction>
</comment>
<dbReference type="AlphaFoldDB" id="A0A6F9DUY9"/>
<dbReference type="GO" id="GO:0000049">
    <property type="term" value="F:tRNA binding"/>
    <property type="evidence" value="ECO:0007669"/>
    <property type="project" value="UniProtKB-UniRule"/>
</dbReference>
<dbReference type="EMBL" id="LR791392">
    <property type="protein sequence ID" value="CAB3267254.1"/>
    <property type="molecule type" value="mRNA"/>
</dbReference>
<evidence type="ECO:0000256" key="9">
    <source>
        <dbReference type="PROSITE-ProRule" id="PRU00958"/>
    </source>
</evidence>
<dbReference type="EC" id="2.1.1.216" evidence="7 9"/>
<gene>
    <name evidence="11" type="primary">Trmt1</name>
</gene>
<accession>A0A6F9DUY9</accession>
<dbReference type="PANTHER" id="PTHR10631:SF3">
    <property type="entry name" value="TRNA (GUANINE(26)-N(2))-DIMETHYLTRANSFERASE"/>
    <property type="match status" value="1"/>
</dbReference>
<sequence length="588" mass="65757">MHLVSNLSKGTKVLFRTRKFHNQYIRSCCKMDVDNSCEKFDTVKEGKAEIVIPKDQQGVFYNHVQEFNRDLTLATISEFSKGFLEKKNIHMAEFERKDPSVIHVNQTEDGSGETSDTDNEKMTNYVYQGEKCEEGITILEALAASGLRSLRFAKELSGVKKIIANDISTPAYDVINKNIKHNKVEDLVEARNADAVLLMHQNCDKDRGFNVIDIDPFGSASVFLDAAVKSVLFGGILCVTCTDMAILAGKYPETCWMKYQCTPAVTKAHGEQALRILLGAISSAAARHSRYIEPLLSVSVDFYVRVFVRVHYGPAKTKLASCKQIQMYRCSGCSSFYCQNIIGSSKPDAFHPGIGPPVGPICEHCGHKHRVCGPFWGEPLHNLDFVKGIISLLQRFPNRFKTAERILSILTMITEELPDVPFYYVNDELSKVLRVSAPSMKIVRSAILNAGYRVSSFHSSAASIKTDAPPLVIWDIMRKFVASLPQTRKKPLPDGTPAKAILSKPITSPNIDLTERKDWEAQSKVKGMVRFPEMPPNWGPKARAKIIVDGTIKMDESLQEKSRRFQGKRKSQRNKNSSKVAKVDVVDT</sequence>
<dbReference type="GO" id="GO:0005634">
    <property type="term" value="C:nucleus"/>
    <property type="evidence" value="ECO:0007669"/>
    <property type="project" value="TreeGrafter"/>
</dbReference>
<dbReference type="GO" id="GO:0160104">
    <property type="term" value="F:tRNA (guanine(26)-N2)-dimethyltransferase activity"/>
    <property type="evidence" value="ECO:0007669"/>
    <property type="project" value="UniProtKB-UniRule"/>
</dbReference>
<dbReference type="NCBIfam" id="TIGR00308">
    <property type="entry name" value="TRM1"/>
    <property type="match status" value="1"/>
</dbReference>
<keyword evidence="5 9" id="KW-0819">tRNA processing</keyword>